<sequence>MGPQGVIREELERQTPEPTSLSPEMFGQGRVVQNLRHQRPRGRGAGAAAGTLGTAPVSPAGHLEKRARPNEDASTWGGEPETILINEEEEKWRAGTRGEGTDAETRVLAREVPWAPEVRHYAGSMIHHVNCAATNIGTAFGLLRLTILPQDGKTVNGCTEDLTGEIAQALLVAGARAFAINNRSNAREAEIEKLKLALAQKEDDLRVARETCGLYLASFQKFDRERVLTEDRARRAEEDANTLRATRAREVEGAKKRGYDSHEALLQKLSLPEDSELRALPEALPEELVMPEEEGEQVVNPEAEIVSEDQAVSQTAIPTGDASQTPPPEHLGFFLFLAFIFGWTAPDIWSFPFQSL</sequence>
<accession>A0ACC0NBG4</accession>
<comment type="caution">
    <text evidence="1">The sequence shown here is derived from an EMBL/GenBank/DDBJ whole genome shotgun (WGS) entry which is preliminary data.</text>
</comment>
<proteinExistence type="predicted"/>
<reference evidence="1" key="1">
    <citation type="submission" date="2022-02" db="EMBL/GenBank/DDBJ databases">
        <title>Plant Genome Project.</title>
        <authorList>
            <person name="Zhang R.-G."/>
        </authorList>
    </citation>
    <scope>NUCLEOTIDE SEQUENCE</scope>
    <source>
        <strain evidence="1">AT1</strain>
    </source>
</reference>
<keyword evidence="2" id="KW-1185">Reference proteome</keyword>
<name>A0ACC0NBG4_RHOML</name>
<gene>
    <name evidence="1" type="ORF">RHMOL_Rhmol06G0120000</name>
</gene>
<organism evidence="1 2">
    <name type="scientific">Rhododendron molle</name>
    <name type="common">Chinese azalea</name>
    <name type="synonym">Azalea mollis</name>
    <dbReference type="NCBI Taxonomy" id="49168"/>
    <lineage>
        <taxon>Eukaryota</taxon>
        <taxon>Viridiplantae</taxon>
        <taxon>Streptophyta</taxon>
        <taxon>Embryophyta</taxon>
        <taxon>Tracheophyta</taxon>
        <taxon>Spermatophyta</taxon>
        <taxon>Magnoliopsida</taxon>
        <taxon>eudicotyledons</taxon>
        <taxon>Gunneridae</taxon>
        <taxon>Pentapetalae</taxon>
        <taxon>asterids</taxon>
        <taxon>Ericales</taxon>
        <taxon>Ericaceae</taxon>
        <taxon>Ericoideae</taxon>
        <taxon>Rhodoreae</taxon>
        <taxon>Rhododendron</taxon>
    </lineage>
</organism>
<protein>
    <submittedName>
        <fullName evidence="1">Uncharacterized protein</fullName>
    </submittedName>
</protein>
<dbReference type="Proteomes" id="UP001062846">
    <property type="component" value="Chromosome 6"/>
</dbReference>
<evidence type="ECO:0000313" key="1">
    <source>
        <dbReference type="EMBL" id="KAI8550601.1"/>
    </source>
</evidence>
<dbReference type="EMBL" id="CM046393">
    <property type="protein sequence ID" value="KAI8550601.1"/>
    <property type="molecule type" value="Genomic_DNA"/>
</dbReference>
<evidence type="ECO:0000313" key="2">
    <source>
        <dbReference type="Proteomes" id="UP001062846"/>
    </source>
</evidence>